<sequence length="276" mass="31105">MEKGYNEIKIQSDRGFKTIKILIINGGPHRGNTWLLTEKAKEYLAGKSIVFTEVHLSDMGLPFCTGCSGCFRLGHKACPHNGAVQPVMDLIEQSDGVIFSVPCFQGHLPGILKNFTDHMAFMLHRPRYFTKKALIISTTGGVMARSTTKALSSTLTGWGFNRCYQLPVAAYSWNDYRPTEKDLRKTYKIAGKFYRDVSSGKMHVPKAGVLIPFNLFQALTSVKTDYPTEDNDFWPRYRGMRYAPGIPLTPGKRLLGWLIYQMGRALSKSTTVTYRK</sequence>
<dbReference type="EMBL" id="CP065321">
    <property type="protein sequence ID" value="QQR31329.1"/>
    <property type="molecule type" value="Genomic_DNA"/>
</dbReference>
<organism evidence="5 7">
    <name type="scientific">Acutalibacter muris</name>
    <dbReference type="NCBI Taxonomy" id="1796620"/>
    <lineage>
        <taxon>Bacteria</taxon>
        <taxon>Bacillati</taxon>
        <taxon>Bacillota</taxon>
        <taxon>Clostridia</taxon>
        <taxon>Eubacteriales</taxon>
        <taxon>Acutalibacteraceae</taxon>
        <taxon>Acutalibacter</taxon>
    </lineage>
</organism>
<dbReference type="InterPro" id="IPR051796">
    <property type="entry name" value="ISF_SsuE-like"/>
</dbReference>
<evidence type="ECO:0000313" key="4">
    <source>
        <dbReference type="EMBL" id="ASB42060.1"/>
    </source>
</evidence>
<dbReference type="PANTHER" id="PTHR43278:SF2">
    <property type="entry name" value="IRON-SULFUR FLAVOPROTEIN"/>
    <property type="match status" value="1"/>
</dbReference>
<accession>A0A1Z2XUG0</accession>
<reference evidence="4" key="1">
    <citation type="journal article" date="2017" name="Genome Announc.">
        <title>High-Quality Whole-Genome Sequences of the Oligo-Mouse-Microbiota Bacterial Community.</title>
        <authorList>
            <person name="Garzetti D."/>
            <person name="Brugiroux S."/>
            <person name="Bunk B."/>
            <person name="Pukall R."/>
            <person name="McCoy K.D."/>
            <person name="Macpherson A.J."/>
            <person name="Stecher B."/>
        </authorList>
    </citation>
    <scope>NUCLEOTIDE SEQUENCE</scope>
    <source>
        <strain evidence="4">KB18</strain>
    </source>
</reference>
<evidence type="ECO:0000256" key="2">
    <source>
        <dbReference type="ARBA" id="ARBA00022643"/>
    </source>
</evidence>
<dbReference type="EMBL" id="CP021422">
    <property type="protein sequence ID" value="ASB42060.1"/>
    <property type="molecule type" value="Genomic_DNA"/>
</dbReference>
<keyword evidence="6" id="KW-1185">Reference proteome</keyword>
<evidence type="ECO:0000313" key="7">
    <source>
        <dbReference type="Proteomes" id="UP000596035"/>
    </source>
</evidence>
<feature type="domain" description="NADPH-dependent FMN reductase-like" evidence="3">
    <location>
        <begin position="19"/>
        <end position="156"/>
    </location>
</feature>
<proteinExistence type="predicted"/>
<gene>
    <name evidence="4" type="ORF">ADH66_16185</name>
    <name evidence="5" type="ORF">I5Q82_06565</name>
</gene>
<dbReference type="Gene3D" id="3.40.50.360">
    <property type="match status" value="1"/>
</dbReference>
<dbReference type="InterPro" id="IPR029039">
    <property type="entry name" value="Flavoprotein-like_sf"/>
</dbReference>
<dbReference type="PANTHER" id="PTHR43278">
    <property type="entry name" value="NAD(P)H-DEPENDENT FMN-CONTAINING OXIDOREDUCTASE YWQN-RELATED"/>
    <property type="match status" value="1"/>
</dbReference>
<evidence type="ECO:0000313" key="6">
    <source>
        <dbReference type="Proteomes" id="UP000196710"/>
    </source>
</evidence>
<protein>
    <submittedName>
        <fullName evidence="5">NAD(P)H-dependent oxidoreductase</fullName>
    </submittedName>
    <submittedName>
        <fullName evidence="4">NADPH-dependent oxidoreductase</fullName>
    </submittedName>
</protein>
<dbReference type="Proteomes" id="UP000596035">
    <property type="component" value="Chromosome"/>
</dbReference>
<reference evidence="5 7" key="3">
    <citation type="submission" date="2020-11" db="EMBL/GenBank/DDBJ databases">
        <title>Closed and high quality bacterial genomes of the OMM12 community.</title>
        <authorList>
            <person name="Marbouty M."/>
            <person name="Lamy-Besnier Q."/>
            <person name="Debarbieux L."/>
            <person name="Koszul R."/>
        </authorList>
    </citation>
    <scope>NUCLEOTIDE SEQUENCE [LARGE SCALE GENOMIC DNA]</scope>
    <source>
        <strain evidence="5 7">KB18</strain>
    </source>
</reference>
<dbReference type="AlphaFoldDB" id="A0A1Z2XUG0"/>
<reference evidence="6" key="2">
    <citation type="submission" date="2017-05" db="EMBL/GenBank/DDBJ databases">
        <title>Improved OligoMM genomes.</title>
        <authorList>
            <person name="Garzetti D."/>
        </authorList>
    </citation>
    <scope>NUCLEOTIDE SEQUENCE [LARGE SCALE GENOMIC DNA]</scope>
    <source>
        <strain evidence="6">KB18</strain>
    </source>
</reference>
<keyword evidence="1" id="KW-0285">Flavoprotein</keyword>
<keyword evidence="2" id="KW-0288">FMN</keyword>
<evidence type="ECO:0000259" key="3">
    <source>
        <dbReference type="Pfam" id="PF03358"/>
    </source>
</evidence>
<dbReference type="KEGG" id="amur:ADH66_16185"/>
<dbReference type="Pfam" id="PF03358">
    <property type="entry name" value="FMN_red"/>
    <property type="match status" value="1"/>
</dbReference>
<dbReference type="Proteomes" id="UP000196710">
    <property type="component" value="Chromosome"/>
</dbReference>
<dbReference type="GO" id="GO:0016491">
    <property type="term" value="F:oxidoreductase activity"/>
    <property type="evidence" value="ECO:0007669"/>
    <property type="project" value="InterPro"/>
</dbReference>
<evidence type="ECO:0000256" key="1">
    <source>
        <dbReference type="ARBA" id="ARBA00022630"/>
    </source>
</evidence>
<dbReference type="InterPro" id="IPR005025">
    <property type="entry name" value="FMN_Rdtase-like_dom"/>
</dbReference>
<dbReference type="SUPFAM" id="SSF52218">
    <property type="entry name" value="Flavoproteins"/>
    <property type="match status" value="1"/>
</dbReference>
<dbReference type="RefSeq" id="WP_084384417.1">
    <property type="nucleotide sequence ID" value="NZ_CAJTCQ010000001.1"/>
</dbReference>
<name>A0A1Z2XUG0_9FIRM</name>
<evidence type="ECO:0000313" key="5">
    <source>
        <dbReference type="EMBL" id="QQR31329.1"/>
    </source>
</evidence>